<evidence type="ECO:0000256" key="2">
    <source>
        <dbReference type="ARBA" id="ARBA00009077"/>
    </source>
</evidence>
<evidence type="ECO:0000256" key="5">
    <source>
        <dbReference type="ARBA" id="ARBA00046315"/>
    </source>
</evidence>
<dbReference type="PROSITE" id="PS00868">
    <property type="entry name" value="CYS_MET_METAB_PP"/>
    <property type="match status" value="1"/>
</dbReference>
<dbReference type="InterPro" id="IPR015424">
    <property type="entry name" value="PyrdxlP-dep_Trfase"/>
</dbReference>
<feature type="modified residue" description="N6-(pyridoxal phosphate)lysine" evidence="8">
    <location>
        <position position="210"/>
    </location>
</feature>
<accession>A0A2N5XTV5</accession>
<dbReference type="PIRSF" id="PIRSF001434">
    <property type="entry name" value="CGS"/>
    <property type="match status" value="1"/>
</dbReference>
<keyword evidence="11" id="KW-1185">Reference proteome</keyword>
<evidence type="ECO:0000256" key="8">
    <source>
        <dbReference type="PIRSR" id="PIRSR001434-2"/>
    </source>
</evidence>
<dbReference type="GO" id="GO:0030170">
    <property type="term" value="F:pyridoxal phosphate binding"/>
    <property type="evidence" value="ECO:0007669"/>
    <property type="project" value="InterPro"/>
</dbReference>
<evidence type="ECO:0000256" key="6">
    <source>
        <dbReference type="ARBA" id="ARBA00047517"/>
    </source>
</evidence>
<evidence type="ECO:0000256" key="4">
    <source>
        <dbReference type="ARBA" id="ARBA00023239"/>
    </source>
</evidence>
<organism evidence="10 11">
    <name type="scientific">Cohaesibacter celericrescens</name>
    <dbReference type="NCBI Taxonomy" id="2067669"/>
    <lineage>
        <taxon>Bacteria</taxon>
        <taxon>Pseudomonadati</taxon>
        <taxon>Pseudomonadota</taxon>
        <taxon>Alphaproteobacteria</taxon>
        <taxon>Hyphomicrobiales</taxon>
        <taxon>Cohaesibacteraceae</taxon>
    </lineage>
</organism>
<dbReference type="FunFam" id="3.40.640.10:FF:000046">
    <property type="entry name" value="Cystathionine gamma-lyase"/>
    <property type="match status" value="1"/>
</dbReference>
<dbReference type="Gene3D" id="3.90.1150.10">
    <property type="entry name" value="Aspartate Aminotransferase, domain 1"/>
    <property type="match status" value="1"/>
</dbReference>
<dbReference type="InterPro" id="IPR054542">
    <property type="entry name" value="Cys_met_metab_PP"/>
</dbReference>
<comment type="cofactor">
    <cofactor evidence="1 9">
        <name>pyridoxal 5'-phosphate</name>
        <dbReference type="ChEBI" id="CHEBI:597326"/>
    </cofactor>
</comment>
<keyword evidence="4 10" id="KW-0456">Lyase</keyword>
<dbReference type="InterPro" id="IPR006233">
    <property type="entry name" value="Cys_b_lyase_bac"/>
</dbReference>
<dbReference type="GO" id="GO:0019450">
    <property type="term" value="P:L-cysteine catabolic process to pyruvate"/>
    <property type="evidence" value="ECO:0007669"/>
    <property type="project" value="TreeGrafter"/>
</dbReference>
<keyword evidence="3 8" id="KW-0663">Pyridoxal phosphate</keyword>
<dbReference type="GO" id="GO:0019346">
    <property type="term" value="P:transsulfuration"/>
    <property type="evidence" value="ECO:0007669"/>
    <property type="project" value="InterPro"/>
</dbReference>
<evidence type="ECO:0000256" key="9">
    <source>
        <dbReference type="RuleBase" id="RU362118"/>
    </source>
</evidence>
<comment type="caution">
    <text evidence="10">The sequence shown here is derived from an EMBL/GenBank/DDBJ whole genome shotgun (WGS) entry which is preliminary data.</text>
</comment>
<comment type="catalytic activity">
    <reaction evidence="6">
        <text>L,L-cystathionine + H2O = L-homocysteine + pyruvate + NH4(+)</text>
        <dbReference type="Rhea" id="RHEA:13965"/>
        <dbReference type="ChEBI" id="CHEBI:15361"/>
        <dbReference type="ChEBI" id="CHEBI:15377"/>
        <dbReference type="ChEBI" id="CHEBI:28938"/>
        <dbReference type="ChEBI" id="CHEBI:58161"/>
        <dbReference type="ChEBI" id="CHEBI:58199"/>
    </reaction>
</comment>
<dbReference type="Pfam" id="PF01053">
    <property type="entry name" value="Cys_Met_Meta_PP"/>
    <property type="match status" value="1"/>
</dbReference>
<comment type="pathway">
    <text evidence="5">Amino-acid biosynthesis; L-methionine biosynthesis via de novo pathway; L-homocysteine from L-cystathionine: step 1/1.</text>
</comment>
<dbReference type="InterPro" id="IPR015421">
    <property type="entry name" value="PyrdxlP-dep_Trfase_major"/>
</dbReference>
<dbReference type="Gene3D" id="3.40.640.10">
    <property type="entry name" value="Type I PLP-dependent aspartate aminotransferase-like (Major domain)"/>
    <property type="match status" value="1"/>
</dbReference>
<dbReference type="AlphaFoldDB" id="A0A2N5XTV5"/>
<dbReference type="RefSeq" id="WP_101533174.1">
    <property type="nucleotide sequence ID" value="NZ_PKUQ01000013.1"/>
</dbReference>
<name>A0A2N5XTV5_9HYPH</name>
<dbReference type="PANTHER" id="PTHR43500:SF1">
    <property type="entry name" value="CYSTATHIONINE BETA-LYASE-RELATED"/>
    <property type="match status" value="1"/>
</dbReference>
<dbReference type="GO" id="GO:0047804">
    <property type="term" value="F:cysteine-S-conjugate beta-lyase activity"/>
    <property type="evidence" value="ECO:0007669"/>
    <property type="project" value="UniProtKB-EC"/>
</dbReference>
<evidence type="ECO:0000256" key="7">
    <source>
        <dbReference type="ARBA" id="ARBA00047625"/>
    </source>
</evidence>
<dbReference type="PANTHER" id="PTHR43500">
    <property type="entry name" value="CYSTATHIONINE BETA-LYASE-RELATED"/>
    <property type="match status" value="1"/>
</dbReference>
<dbReference type="OrthoDB" id="9790858at2"/>
<dbReference type="InterPro" id="IPR000277">
    <property type="entry name" value="Cys/Met-Metab_PyrdxlP-dep_enz"/>
</dbReference>
<proteinExistence type="inferred from homology"/>
<comment type="similarity">
    <text evidence="2 9">Belongs to the trans-sulfuration enzymes family.</text>
</comment>
<dbReference type="InterPro" id="IPR015422">
    <property type="entry name" value="PyrdxlP-dep_Trfase_small"/>
</dbReference>
<gene>
    <name evidence="10" type="primary">metC</name>
    <name evidence="10" type="ORF">C0081_07215</name>
</gene>
<dbReference type="NCBIfam" id="TIGR01324">
    <property type="entry name" value="cysta_beta_ly_B"/>
    <property type="match status" value="1"/>
</dbReference>
<reference evidence="10 11" key="1">
    <citation type="submission" date="2018-01" db="EMBL/GenBank/DDBJ databases">
        <title>The draft genome sequence of Cohaesibacter sp. H1304.</title>
        <authorList>
            <person name="Wang N.-N."/>
            <person name="Du Z.-J."/>
        </authorList>
    </citation>
    <scope>NUCLEOTIDE SEQUENCE [LARGE SCALE GENOMIC DNA]</scope>
    <source>
        <strain evidence="10 11">H1304</strain>
    </source>
</reference>
<dbReference type="Proteomes" id="UP000234881">
    <property type="component" value="Unassembled WGS sequence"/>
</dbReference>
<evidence type="ECO:0000256" key="1">
    <source>
        <dbReference type="ARBA" id="ARBA00001933"/>
    </source>
</evidence>
<sequence length="395" mass="43157">MRKSDKSTKNYQTDTRLVNTGRSSSDLECFVNPPVVHASTVLFESTEELFSGRAKYHYGRRGTPTTEALTDALTDLEGAHGTVLTPSGLAACSLALLSAAKAGDHILITDSVYEPTRNFASVVLEPMGVEVDYYDPLVGSDISKLFKSNTTAVFTEVPGSQTFEMQDIPAIVAAAHAHDILVVLDNTWGTPLYFDAMAHGVDMTIQAGTKYIVGHSDVMLGVVSANEKAWTRLELVHGAMGYHVAPDDVYLALRGLRTMGVRLRQHQKSALDMALWLEARPEVDRVLYPPLESDPGHEIWKRDFTGACGLMGVVLKNCTKKQTLALIDAFELFGLGYSWGGFESLVIYADPRNYRTATVWDEPGQLIRLHIGLEDVADLKADLEKGFAALSSTEG</sequence>
<evidence type="ECO:0000313" key="10">
    <source>
        <dbReference type="EMBL" id="PLW77934.1"/>
    </source>
</evidence>
<evidence type="ECO:0000313" key="11">
    <source>
        <dbReference type="Proteomes" id="UP000234881"/>
    </source>
</evidence>
<comment type="catalytic activity">
    <reaction evidence="7">
        <text>an S-substituted L-cysteine + H2O = a thiol + pyruvate + NH4(+)</text>
        <dbReference type="Rhea" id="RHEA:18121"/>
        <dbReference type="ChEBI" id="CHEBI:15361"/>
        <dbReference type="ChEBI" id="CHEBI:15377"/>
        <dbReference type="ChEBI" id="CHEBI:28938"/>
        <dbReference type="ChEBI" id="CHEBI:29256"/>
        <dbReference type="ChEBI" id="CHEBI:58717"/>
        <dbReference type="EC" id="4.4.1.13"/>
    </reaction>
</comment>
<protein>
    <submittedName>
        <fullName evidence="10">Cystathionine beta-lyase</fullName>
    </submittedName>
</protein>
<dbReference type="SUPFAM" id="SSF53383">
    <property type="entry name" value="PLP-dependent transferases"/>
    <property type="match status" value="1"/>
</dbReference>
<evidence type="ECO:0000256" key="3">
    <source>
        <dbReference type="ARBA" id="ARBA00022898"/>
    </source>
</evidence>
<dbReference type="EMBL" id="PKUQ01000013">
    <property type="protein sequence ID" value="PLW77934.1"/>
    <property type="molecule type" value="Genomic_DNA"/>
</dbReference>